<comment type="caution">
    <text evidence="9">The sequence shown here is derived from an EMBL/GenBank/DDBJ whole genome shotgun (WGS) entry which is preliminary data.</text>
</comment>
<keyword evidence="7" id="KW-0998">Cell outer membrane</keyword>
<comment type="similarity">
    <text evidence="2">Belongs to the OmpP1/FadL family.</text>
</comment>
<feature type="signal peptide" evidence="8">
    <location>
        <begin position="1"/>
        <end position="26"/>
    </location>
</feature>
<dbReference type="SUPFAM" id="SSF56935">
    <property type="entry name" value="Porins"/>
    <property type="match status" value="1"/>
</dbReference>
<evidence type="ECO:0000256" key="4">
    <source>
        <dbReference type="ARBA" id="ARBA00022692"/>
    </source>
</evidence>
<organism evidence="9 10">
    <name type="scientific">Cycloclasticus pugetii</name>
    <dbReference type="NCBI Taxonomy" id="34068"/>
    <lineage>
        <taxon>Bacteria</taxon>
        <taxon>Pseudomonadati</taxon>
        <taxon>Pseudomonadota</taxon>
        <taxon>Gammaproteobacteria</taxon>
        <taxon>Thiotrichales</taxon>
        <taxon>Piscirickettsiaceae</taxon>
        <taxon>Cycloclasticus</taxon>
    </lineage>
</organism>
<dbReference type="PANTHER" id="PTHR35093">
    <property type="entry name" value="OUTER MEMBRANE PROTEIN NMB0088-RELATED"/>
    <property type="match status" value="1"/>
</dbReference>
<evidence type="ECO:0000313" key="9">
    <source>
        <dbReference type="EMBL" id="EPD14119.1"/>
    </source>
</evidence>
<evidence type="ECO:0000313" key="10">
    <source>
        <dbReference type="Proteomes" id="UP000015462"/>
    </source>
</evidence>
<keyword evidence="4" id="KW-0812">Transmembrane</keyword>
<keyword evidence="10" id="KW-1185">Reference proteome</keyword>
<dbReference type="AlphaFoldDB" id="A0AB33Z4P2"/>
<reference evidence="9 10" key="1">
    <citation type="journal article" date="2013" name="Genome Announc.">
        <title>Genome Sequence of the Pyrene- and Fluoranthene-Degrading Bacterium Cycloclasticus sp. Strain PY97M.</title>
        <authorList>
            <person name="Cui Z."/>
            <person name="Xu G."/>
            <person name="Li Q."/>
            <person name="Gao W."/>
            <person name="Zheng L."/>
        </authorList>
    </citation>
    <scope>NUCLEOTIDE SEQUENCE [LARGE SCALE GENOMIC DNA]</scope>
    <source>
        <strain evidence="9 10">PY97M</strain>
    </source>
</reference>
<keyword evidence="3" id="KW-1134">Transmembrane beta strand</keyword>
<keyword evidence="6" id="KW-0472">Membrane</keyword>
<comment type="subcellular location">
    <subcellularLocation>
        <location evidence="1">Cell outer membrane</location>
        <topology evidence="1">Multi-pass membrane protein</topology>
    </subcellularLocation>
</comment>
<dbReference type="RefSeq" id="WP_016389675.1">
    <property type="nucleotide sequence ID" value="NZ_KE646805.1"/>
</dbReference>
<evidence type="ECO:0000256" key="3">
    <source>
        <dbReference type="ARBA" id="ARBA00022452"/>
    </source>
</evidence>
<evidence type="ECO:0000256" key="8">
    <source>
        <dbReference type="SAM" id="SignalP"/>
    </source>
</evidence>
<dbReference type="Proteomes" id="UP000015462">
    <property type="component" value="Unassembled WGS sequence"/>
</dbReference>
<evidence type="ECO:0000256" key="2">
    <source>
        <dbReference type="ARBA" id="ARBA00008163"/>
    </source>
</evidence>
<evidence type="ECO:0000256" key="7">
    <source>
        <dbReference type="ARBA" id="ARBA00023237"/>
    </source>
</evidence>
<keyword evidence="5 8" id="KW-0732">Signal</keyword>
<dbReference type="GO" id="GO:0009279">
    <property type="term" value="C:cell outer membrane"/>
    <property type="evidence" value="ECO:0007669"/>
    <property type="project" value="UniProtKB-SubCell"/>
</dbReference>
<evidence type="ECO:0000256" key="5">
    <source>
        <dbReference type="ARBA" id="ARBA00022729"/>
    </source>
</evidence>
<evidence type="ECO:0000256" key="6">
    <source>
        <dbReference type="ARBA" id="ARBA00023136"/>
    </source>
</evidence>
<feature type="chain" id="PRO_5044225178" evidence="8">
    <location>
        <begin position="27"/>
        <end position="435"/>
    </location>
</feature>
<protein>
    <submittedName>
        <fullName evidence="9">Long chain fatty acid transport protein</fullName>
    </submittedName>
</protein>
<name>A0AB33Z4P2_9GAMM</name>
<dbReference type="Pfam" id="PF03349">
    <property type="entry name" value="Toluene_X"/>
    <property type="match status" value="1"/>
</dbReference>
<gene>
    <name evidence="9" type="ORF">L196_01430</name>
</gene>
<accession>A0AB33Z4P2</accession>
<sequence>MNTRSIKVFALSTLFTLPFFSPMSHSAAFGVAEQSALGLGNAFAGGAASAEDASTIWFNPAGMTRIKGNQMVLGMHFIAPSFDFDDDGSTNSAGASNFADGSEDGGRFAYVPNFYYVHSLDNDVKVGVGINSPFGLATKYGADWIGKYQAIESEIVTVNINPSVAWKATTNLSLGFGISIQYIEATLNNKVDFSVLGAIPDGFSHLEADDISYGFNLGALYNITNKTRIGLSYRSEIKHDFEGDADFRNITSALNLDLVLADTHLDVQPDLPASASLSIHHQWNDSIDIMADATWVGWSSVPALVIMFDNPLKADSTDILRLKDNIRLSLGATYSTEGPWTYRIGAAYDEGAARNASSRSSRFPDNDRYWLAIGASYQLADNLSLDAGYAHLFVPDTKINRSSEVTGLNPAELSAVRGDYESDADIISVQLRWDM</sequence>
<dbReference type="EMBL" id="ASHL01000001">
    <property type="protein sequence ID" value="EPD14119.1"/>
    <property type="molecule type" value="Genomic_DNA"/>
</dbReference>
<dbReference type="GO" id="GO:0015483">
    <property type="term" value="F:long-chain fatty acid transporting porin activity"/>
    <property type="evidence" value="ECO:0007669"/>
    <property type="project" value="TreeGrafter"/>
</dbReference>
<dbReference type="PANTHER" id="PTHR35093:SF8">
    <property type="entry name" value="OUTER MEMBRANE PROTEIN NMB0088-RELATED"/>
    <property type="match status" value="1"/>
</dbReference>
<evidence type="ECO:0000256" key="1">
    <source>
        <dbReference type="ARBA" id="ARBA00004571"/>
    </source>
</evidence>
<dbReference type="Gene3D" id="2.40.160.60">
    <property type="entry name" value="Outer membrane protein transport protein (OMPP1/FadL/TodX)"/>
    <property type="match status" value="1"/>
</dbReference>
<dbReference type="InterPro" id="IPR005017">
    <property type="entry name" value="OMPP1/FadL/TodX"/>
</dbReference>
<proteinExistence type="inferred from homology"/>